<dbReference type="RefSeq" id="WP_095526013.1">
    <property type="nucleotide sequence ID" value="NZ_MDUX01000097.1"/>
</dbReference>
<dbReference type="Pfam" id="PF20454">
    <property type="entry name" value="GpA_nuclease"/>
    <property type="match status" value="1"/>
</dbReference>
<feature type="compositionally biased region" description="Low complexity" evidence="1">
    <location>
        <begin position="629"/>
        <end position="648"/>
    </location>
</feature>
<evidence type="ECO:0000313" key="6">
    <source>
        <dbReference type="Proteomes" id="UP000216107"/>
    </source>
</evidence>
<gene>
    <name evidence="4" type="ORF">BGI27_17100</name>
    <name evidence="5" type="ORF">CGU29_16970</name>
</gene>
<dbReference type="AlphaFoldDB" id="A0A272EMJ1"/>
<comment type="caution">
    <text evidence="5">The sequence shown here is derived from an EMBL/GenBank/DDBJ whole genome shotgun (WGS) entry which is preliminary data.</text>
</comment>
<sequence>MRSISAPFASAHKKLFGRLARSIAPRRPTLVSEWAEQHLRLSSKASAIPGEFRLARNPLLREIMDTQSVRSRVEEVVARLPIQFGKSTIEQAVIGYAMCEDPGPIMVCLPGEVSLDKFVNQKLNPLIEETDAVREVLGSLSSRDAANTKYFKEFHGGQLYMEHAGNPKRLKSTSVKRLLLDEWSSFASSLTSGDDPGELVRGRTSAFPHLAKTIKVGTPEIAGACRITADFDESDQRWPHVPCPHCGNYQPLQWKGLHWDLHPITGRVARAYYVCGGEDGCGAIIEEHHKTDMIARHRWVPHNPGGIRRGYHANCLYYSRGLGPDWATLAQMWLDAQGDLAKLKTFINDRLAEPWEDPTLRNVKHNILQDRAEAYPLRVAPMPICFVTAGVDTQDSRLELHLVGWAWSRGGLRGWTLDYIVLPGNPANQQVWDDLTAYLNRPVIHASGATLPISAVAIDGRGHRTKYVKGYVQRREVTRPMCIFGAKAINAPVLGRPKYEDIKVDGKTEKEGIQTWAVGTIEIKNELYRTLGADAKLDPDLRRLHFPALPKEFFTGMVSEVFNPRTGRYDCKRGVRNEPIDTWGYAYAAAHHPELRLHRLKQHEWEAAHARIMQAAPALPPDVPPQSDQTPEAAPQQPAAPQKHAQAPARRRSARSSYISGR</sequence>
<protein>
    <submittedName>
        <fullName evidence="5">Terminase</fullName>
    </submittedName>
</protein>
<reference evidence="5 6" key="2">
    <citation type="submission" date="2017-07" db="EMBL/GenBank/DDBJ databases">
        <title>Candidatus Dactylopiibacterium carminicum, a nitrogen-fixing symbiont of the cochineal insect Dactylopius coccus and Dactylopius opuntiae (Hemiptera: Coccoidea: Dactylopiidae).</title>
        <authorList>
            <person name="Vera A."/>
        </authorList>
    </citation>
    <scope>NUCLEOTIDE SEQUENCE [LARGE SCALE GENOMIC DNA]</scope>
    <source>
        <strain evidence="5 6">NFDCM</strain>
    </source>
</reference>
<feature type="region of interest" description="Disordered" evidence="1">
    <location>
        <begin position="617"/>
        <end position="662"/>
    </location>
</feature>
<feature type="domain" description="Terminase large subunit GpA endonuclease" evidence="3">
    <location>
        <begin position="309"/>
        <end position="599"/>
    </location>
</feature>
<evidence type="ECO:0000259" key="2">
    <source>
        <dbReference type="Pfam" id="PF05876"/>
    </source>
</evidence>
<dbReference type="InterPro" id="IPR046453">
    <property type="entry name" value="GpA_ATPase"/>
</dbReference>
<evidence type="ECO:0000259" key="3">
    <source>
        <dbReference type="Pfam" id="PF20454"/>
    </source>
</evidence>
<accession>A0A272EMJ1</accession>
<keyword evidence="7" id="KW-1185">Reference proteome</keyword>
<evidence type="ECO:0000313" key="7">
    <source>
        <dbReference type="Proteomes" id="UP000623509"/>
    </source>
</evidence>
<dbReference type="InterPro" id="IPR046454">
    <property type="entry name" value="GpA_endonuclease"/>
</dbReference>
<dbReference type="EMBL" id="MDUX01000097">
    <property type="protein sequence ID" value="KAF7597746.1"/>
    <property type="molecule type" value="Genomic_DNA"/>
</dbReference>
<evidence type="ECO:0000313" key="5">
    <source>
        <dbReference type="EMBL" id="PAS91343.1"/>
    </source>
</evidence>
<feature type="domain" description="Phage terminase large subunit GpA ATPase" evidence="2">
    <location>
        <begin position="46"/>
        <end position="299"/>
    </location>
</feature>
<proteinExistence type="predicted"/>
<dbReference type="Proteomes" id="UP000216107">
    <property type="component" value="Unassembled WGS sequence"/>
</dbReference>
<dbReference type="OrthoDB" id="5181253at2"/>
<dbReference type="GO" id="GO:0004519">
    <property type="term" value="F:endonuclease activity"/>
    <property type="evidence" value="ECO:0007669"/>
    <property type="project" value="InterPro"/>
</dbReference>
<dbReference type="EMBL" id="NMRN01000098">
    <property type="protein sequence ID" value="PAS91343.1"/>
    <property type="molecule type" value="Genomic_DNA"/>
</dbReference>
<reference evidence="4 7" key="1">
    <citation type="submission" date="2016-08" db="EMBL/GenBank/DDBJ databases">
        <title>Candidatus Dactylopiibacterium carminicum genome sequence.</title>
        <authorList>
            <person name="Ramirez-Puebla S.T."/>
            <person name="Ormeno-Orrillo E."/>
            <person name="Vera-Ponce De Leon A."/>
            <person name="Luis L."/>
            <person name="Sanchez-Flores A."/>
            <person name="Monica R."/>
            <person name="Martinez-Romero E."/>
        </authorList>
    </citation>
    <scope>NUCLEOTIDE SEQUENCE [LARGE SCALE GENOMIC DNA]</scope>
    <source>
        <strain evidence="4">END1</strain>
    </source>
</reference>
<dbReference type="Pfam" id="PF05876">
    <property type="entry name" value="GpA_ATPase"/>
    <property type="match status" value="1"/>
</dbReference>
<evidence type="ECO:0000256" key="1">
    <source>
        <dbReference type="SAM" id="MobiDB-lite"/>
    </source>
</evidence>
<organism evidence="5 6">
    <name type="scientific">Candidatus Dactylopiibacterium carminicum</name>
    <dbReference type="NCBI Taxonomy" id="857335"/>
    <lineage>
        <taxon>Bacteria</taxon>
        <taxon>Pseudomonadati</taxon>
        <taxon>Pseudomonadota</taxon>
        <taxon>Betaproteobacteria</taxon>
        <taxon>Rhodocyclales</taxon>
        <taxon>Rhodocyclaceae</taxon>
        <taxon>Candidatus Dactylopiibacterium</taxon>
    </lineage>
</organism>
<dbReference type="Proteomes" id="UP000623509">
    <property type="component" value="Unassembled WGS sequence"/>
</dbReference>
<dbReference type="GO" id="GO:0016887">
    <property type="term" value="F:ATP hydrolysis activity"/>
    <property type="evidence" value="ECO:0007669"/>
    <property type="project" value="InterPro"/>
</dbReference>
<name>A0A272EMJ1_9RHOO</name>
<evidence type="ECO:0000313" key="4">
    <source>
        <dbReference type="EMBL" id="KAF7597746.1"/>
    </source>
</evidence>